<dbReference type="Proteomes" id="UP000180252">
    <property type="component" value="Unassembled WGS sequence"/>
</dbReference>
<dbReference type="OrthoDB" id="9814627at2"/>
<evidence type="ECO:0000313" key="3">
    <source>
        <dbReference type="Proteomes" id="UP000180252"/>
    </source>
</evidence>
<evidence type="ECO:0000313" key="2">
    <source>
        <dbReference type="EMBL" id="OXB22007.1"/>
    </source>
</evidence>
<reference evidence="3" key="2">
    <citation type="submission" date="2016-09" db="EMBL/GenBank/DDBJ databases">
        <authorList>
            <person name="Chen S."/>
            <person name="Walker E."/>
        </authorList>
    </citation>
    <scope>NUCLEOTIDE SEQUENCE [LARGE SCALE GENOMIC DNA]</scope>
    <source>
        <strain evidence="3">MSU</strain>
    </source>
</reference>
<reference evidence="1" key="1">
    <citation type="submission" date="2016-09" db="EMBL/GenBank/DDBJ databases">
        <authorList>
            <person name="Capua I."/>
            <person name="De Benedictis P."/>
            <person name="Joannis T."/>
            <person name="Lombin L.H."/>
            <person name="Cattoli G."/>
        </authorList>
    </citation>
    <scope>NUCLEOTIDE SEQUENCE [LARGE SCALE GENOMIC DNA]</scope>
    <source>
        <strain evidence="1">MSU</strain>
    </source>
</reference>
<evidence type="ECO:0000313" key="1">
    <source>
        <dbReference type="EMBL" id="OHT46049.1"/>
    </source>
</evidence>
<dbReference type="Proteomes" id="UP000198319">
    <property type="component" value="Unassembled WGS sequence"/>
</dbReference>
<sequence length="1693" mass="187778">MNKLTRNFIPLFLLLFFISGLTTNSSLYAQGPNAPEASGFEPVDATDMVSLLTGDMTYVVPLLNVPSPEGGYPIALSYHAGIAVDQEASWVGLGWVLNPGTINRNVNGYPDDWKDGLVREFAYDEGGSAYSSAISIGYGVPGEWSVGVGVSWGSNRSLGGSVSASVGGIYGSVGTDGVSVGVGLNDNLGVSASVGYSGSFGIGADIGMGEDSYLNLGIGYGPGGVNGNIGLSEKGRGKDGKLIKGVSSGVGISLSSSGMSVNSRIQGFGTSASVAFNSSTKASDYNVLHENTSFTLTTPFGYFSYGKNTIRWSLLNITDFTMDGSIYAYDPSGEISTDFNYENGDVKVSYEAHNDTFEVDTESSFEQSSKDIYIKSNNGVFSNLDNYNVTAQGIGGSIAPQFLNNVRMVPFGVTAKGDNFSGLAVGYAYGSQTHNLPNSFKKIKPIQFNFCNSFNSYLNVIPFDMSYIQGQGLNFTYSSPPAPLANDYSYSQDQSLIYHRSSYKEAENRKRNGQYIEYFTVGEINSGVAASKGFLDSENNFQRDQTSCGYDSGDAFIKRNFDSGIGGFKITSTDGKTYHYSIAVYQAEQIRRLYGIVDNKTENQAHMDRMHVTPYATHWLLTAITGPDYIKNDVNRKYPDEGDYGYWVRFDYGKWSDGYIWKTPIKSVNIFNKVKEYNWGRKQVYYLDKIKTRSHTAFFIKNLREDNKSSAMIYKNMYHYRTSSTNYMNIPSNPLLKLEKIILLKNEDANSINKNRGIPLTNVQNYNYYLSGQYSRTWSPTSFYLRKYSVNNSGNVFDTNDFAGLNIEGKALKIITFNHDYNLAKGATNSSIGKLTLNSVNFKGKQGIGVIPPIKFNYAYNYNFDLARKNDFGYYENVPQAWSLDKITTPTGGNINIIYEPDSYDKVAIKNGRVFTSKLKFTFLTEPPHGSGDDEGSMKNAPKGITRIKIEIDYQDPTTSGLRLADYFDPSKPFFMDMWYSAMYNNRGAGYDRSSVNIDKANATIVELNTSLNYMIIDVMASSPAFRDTFQHSAEPVSALNAGNQYSGVENANLPRFELAWNGSSGGRQYSMRHTIIGNKINPNNNSGIRVKQITVDDNTGKTYNTYYNYNNPFTGKTSGIIPYYPEPNYAVNQQAPYISLLPGPVVTYAYVTESSNEIKKQYKFKVLEEIVQTNNLISFGDLLQINTSEQNPLSNVFLKNVTVKNNMQALGRIEEIKVLNTKDQIVQQTKNNYKTVTDYFSLGQYQQSYYAVKHISTWGNNAYEQNFYNVSSMIDVNTNLQSITTNQNGYTNTTYFDQYDPITGQATETRIVSSDGKSYKTKIIPAYLKYPEMGSKVDNLANKNMLSQTAVNYSYINDGGTWKETGVGITTWSNIWSYQDIAGTSVNVLASAPVDQKIWRIHKTYVWNGIKDVNGIFTNYNSTTGSKDDNFDWAIGVGQPSQWKQISEITLYNHFSSPLEMKDINGNYASTKMGDNDTKVTIVGNAGYNEMFFSGAENNPSANFPTYLEPEITITNASRNSVYFHTGKQSVAATSSSLFGTAMKNGQHRPGKYKISVWVEKTNASKARINNNGVIVDFTETYNAGNWVLKSGYVTVPTSAYSINVTSLDTSTVYFDDLMIRPIYSSTTGYVYNEWDELTYIIGNNGLATKFEYDAGGRLIKTSTEVIDDLANGVTGGFKAVKTNVYNNKYLN</sequence>
<reference evidence="2 4" key="3">
    <citation type="submission" date="2016-11" db="EMBL/GenBank/DDBJ databases">
        <title>Whole genomes of Flavobacteriaceae.</title>
        <authorList>
            <person name="Stine C."/>
            <person name="Li C."/>
            <person name="Tadesse D."/>
        </authorList>
    </citation>
    <scope>NUCLEOTIDE SEQUENCE [LARGE SCALE GENOMIC DNA]</scope>
    <source>
        <strain evidence="2 4">ATCC BAA-2541</strain>
    </source>
</reference>
<comment type="caution">
    <text evidence="1">The sequence shown here is derived from an EMBL/GenBank/DDBJ whole genome shotgun (WGS) entry which is preliminary data.</text>
</comment>
<name>A0A1S1J970_9FLAO</name>
<keyword evidence="4" id="KW-1185">Reference proteome</keyword>
<gene>
    <name evidence="2" type="ORF">B0A71_00635</name>
    <name evidence="1" type="ORF">BHE19_00610</name>
</gene>
<organism evidence="1 3">
    <name type="scientific">Flavobacterium tructae</name>
    <dbReference type="NCBI Taxonomy" id="1114873"/>
    <lineage>
        <taxon>Bacteria</taxon>
        <taxon>Pseudomonadati</taxon>
        <taxon>Bacteroidota</taxon>
        <taxon>Flavobacteriia</taxon>
        <taxon>Flavobacteriales</taxon>
        <taxon>Flavobacteriaceae</taxon>
        <taxon>Flavobacterium</taxon>
    </lineage>
</organism>
<accession>A0A1S1J970</accession>
<dbReference type="STRING" id="1278819.BHE19_00610"/>
<dbReference type="EMBL" id="MUHG01000002">
    <property type="protein sequence ID" value="OXB22007.1"/>
    <property type="molecule type" value="Genomic_DNA"/>
</dbReference>
<dbReference type="RefSeq" id="WP_070905851.1">
    <property type="nucleotide sequence ID" value="NZ_MIKE01000011.1"/>
</dbReference>
<evidence type="ECO:0008006" key="5">
    <source>
        <dbReference type="Google" id="ProtNLM"/>
    </source>
</evidence>
<protein>
    <recommendedName>
        <fullName evidence="5">RHS repeat-associated core domain-containing protein</fullName>
    </recommendedName>
</protein>
<dbReference type="EMBL" id="MIKE01000011">
    <property type="protein sequence ID" value="OHT46049.1"/>
    <property type="molecule type" value="Genomic_DNA"/>
</dbReference>
<proteinExistence type="predicted"/>
<evidence type="ECO:0000313" key="4">
    <source>
        <dbReference type="Proteomes" id="UP000198319"/>
    </source>
</evidence>